<dbReference type="EMBL" id="JACAZH010000003">
    <property type="protein sequence ID" value="KAF7373287.1"/>
    <property type="molecule type" value="Genomic_DNA"/>
</dbReference>
<evidence type="ECO:0000313" key="3">
    <source>
        <dbReference type="Proteomes" id="UP000623467"/>
    </source>
</evidence>
<comment type="caution">
    <text evidence="2">The sequence shown here is derived from an EMBL/GenBank/DDBJ whole genome shotgun (WGS) entry which is preliminary data.</text>
</comment>
<sequence>MSHHRNNQRSATWSYSGSNPWPGYYPPASSARPAFNAPQSFPSNAPQSFPSNAPQAFSPWPPSDASMMNRPNVYGGRGGHGGPSPLKGGRGGLGEATLVATEDVHRYREIHGGFGGNGGWGGVQGGGGGVGQATTISKQLVSDAKAYNVPNMTVADFCHQYNVSKKIRKLLEDEGFETAGALFEVADTTLKNAGFKSGQIEELKRALKEYYHAATTGGRSRRT</sequence>
<reference evidence="2" key="1">
    <citation type="submission" date="2020-05" db="EMBL/GenBank/DDBJ databases">
        <title>Mycena genomes resolve the evolution of fungal bioluminescence.</title>
        <authorList>
            <person name="Tsai I.J."/>
        </authorList>
    </citation>
    <scope>NUCLEOTIDE SEQUENCE</scope>
    <source>
        <strain evidence="2">160909Yilan</strain>
    </source>
</reference>
<feature type="compositionally biased region" description="Gly residues" evidence="1">
    <location>
        <begin position="75"/>
        <end position="89"/>
    </location>
</feature>
<evidence type="ECO:0000256" key="1">
    <source>
        <dbReference type="SAM" id="MobiDB-lite"/>
    </source>
</evidence>
<proteinExistence type="predicted"/>
<dbReference type="Proteomes" id="UP000623467">
    <property type="component" value="Unassembled WGS sequence"/>
</dbReference>
<feature type="region of interest" description="Disordered" evidence="1">
    <location>
        <begin position="35"/>
        <end position="89"/>
    </location>
</feature>
<dbReference type="AlphaFoldDB" id="A0A8H7DHE9"/>
<name>A0A8H7DHE9_9AGAR</name>
<accession>A0A8H7DHE9</accession>
<dbReference type="OrthoDB" id="3025659at2759"/>
<gene>
    <name evidence="2" type="ORF">MSAN_00537700</name>
</gene>
<feature type="compositionally biased region" description="Polar residues" evidence="1">
    <location>
        <begin position="37"/>
        <end position="55"/>
    </location>
</feature>
<organism evidence="2 3">
    <name type="scientific">Mycena sanguinolenta</name>
    <dbReference type="NCBI Taxonomy" id="230812"/>
    <lineage>
        <taxon>Eukaryota</taxon>
        <taxon>Fungi</taxon>
        <taxon>Dikarya</taxon>
        <taxon>Basidiomycota</taxon>
        <taxon>Agaricomycotina</taxon>
        <taxon>Agaricomycetes</taxon>
        <taxon>Agaricomycetidae</taxon>
        <taxon>Agaricales</taxon>
        <taxon>Marasmiineae</taxon>
        <taxon>Mycenaceae</taxon>
        <taxon>Mycena</taxon>
    </lineage>
</organism>
<evidence type="ECO:0000313" key="2">
    <source>
        <dbReference type="EMBL" id="KAF7373287.1"/>
    </source>
</evidence>
<protein>
    <submittedName>
        <fullName evidence="2">Uncharacterized protein</fullName>
    </submittedName>
</protein>
<keyword evidence="3" id="KW-1185">Reference proteome</keyword>